<evidence type="ECO:0000313" key="2">
    <source>
        <dbReference type="Proteomes" id="UP001576774"/>
    </source>
</evidence>
<dbReference type="Proteomes" id="UP001576774">
    <property type="component" value="Unassembled WGS sequence"/>
</dbReference>
<protein>
    <submittedName>
        <fullName evidence="1">Uncharacterized protein</fullName>
    </submittedName>
</protein>
<name>A0ABV4XHZ4_9CYAN</name>
<keyword evidence="2" id="KW-1185">Reference proteome</keyword>
<sequence>MEKPNFGDWGLGTGIPYKSSIAPINQVYLSPQVRKNQYFGILDRVRSKLVYARSGLEIMSYVESGNADAGIVHDSS</sequence>
<accession>A0ABV4XHZ4</accession>
<reference evidence="1 2" key="1">
    <citation type="submission" date="2024-09" db="EMBL/GenBank/DDBJ databases">
        <title>Floridaenema gen nov. (Aerosakkonemataceae, Aerosakkonematales ord. nov., Cyanobacteria) from benthic tropical and subtropical fresh waters, with the description of four new species.</title>
        <authorList>
            <person name="Moretto J.A."/>
            <person name="Berthold D.E."/>
            <person name="Lefler F.W."/>
            <person name="Huang I.-S."/>
            <person name="Laughinghouse H. IV."/>
        </authorList>
    </citation>
    <scope>NUCLEOTIDE SEQUENCE [LARGE SCALE GENOMIC DNA]</scope>
    <source>
        <strain evidence="1 2">BLCC-F46</strain>
    </source>
</reference>
<gene>
    <name evidence="1" type="ORF">ACE1CC_36090</name>
</gene>
<dbReference type="EMBL" id="JBHFNQ010000270">
    <property type="protein sequence ID" value="MFB2882299.1"/>
    <property type="molecule type" value="Genomic_DNA"/>
</dbReference>
<dbReference type="Gene3D" id="3.40.190.10">
    <property type="entry name" value="Periplasmic binding protein-like II"/>
    <property type="match status" value="1"/>
</dbReference>
<organism evidence="1 2">
    <name type="scientific">Floridaenema aerugineum BLCC-F46</name>
    <dbReference type="NCBI Taxonomy" id="3153654"/>
    <lineage>
        <taxon>Bacteria</taxon>
        <taxon>Bacillati</taxon>
        <taxon>Cyanobacteriota</taxon>
        <taxon>Cyanophyceae</taxon>
        <taxon>Oscillatoriophycideae</taxon>
        <taxon>Aerosakkonematales</taxon>
        <taxon>Aerosakkonemataceae</taxon>
        <taxon>Floridanema</taxon>
        <taxon>Floridanema aerugineum</taxon>
    </lineage>
</organism>
<dbReference type="RefSeq" id="WP_413275252.1">
    <property type="nucleotide sequence ID" value="NZ_JBHFNQ010000270.1"/>
</dbReference>
<evidence type="ECO:0000313" key="1">
    <source>
        <dbReference type="EMBL" id="MFB2882299.1"/>
    </source>
</evidence>
<comment type="caution">
    <text evidence="1">The sequence shown here is derived from an EMBL/GenBank/DDBJ whole genome shotgun (WGS) entry which is preliminary data.</text>
</comment>
<proteinExistence type="predicted"/>